<evidence type="ECO:0000313" key="3">
    <source>
        <dbReference type="EMBL" id="EAT16843.1"/>
    </source>
</evidence>
<dbReference type="SMART" id="SM00091">
    <property type="entry name" value="PAS"/>
    <property type="match status" value="1"/>
</dbReference>
<name>Q1K2N8_DESA6</name>
<dbReference type="PROSITE" id="PS50112">
    <property type="entry name" value="PAS"/>
    <property type="match status" value="1"/>
</dbReference>
<dbReference type="RefSeq" id="WP_005998315.1">
    <property type="nucleotide sequence ID" value="NZ_AAEW02000003.1"/>
</dbReference>
<keyword evidence="4" id="KW-1185">Reference proteome</keyword>
<comment type="caution">
    <text evidence="3">The sequence shown here is derived from an EMBL/GenBank/DDBJ whole genome shotgun (WGS) entry which is preliminary data.</text>
</comment>
<dbReference type="InterPro" id="IPR013656">
    <property type="entry name" value="PAS_4"/>
</dbReference>
<accession>Q1K2N8</accession>
<dbReference type="InterPro" id="IPR035965">
    <property type="entry name" value="PAS-like_dom_sf"/>
</dbReference>
<dbReference type="AlphaFoldDB" id="Q1K2N8"/>
<gene>
    <name evidence="3" type="ORF">Dace_2095</name>
</gene>
<reference evidence="3" key="2">
    <citation type="submission" date="2006-05" db="EMBL/GenBank/DDBJ databases">
        <title>Sequencing of the draft genome and assembly of Desulfuromonas acetoxidans DSM 684.</title>
        <authorList>
            <consortium name="US DOE Joint Genome Institute (JGI-PGF)"/>
            <person name="Copeland A."/>
            <person name="Lucas S."/>
            <person name="Lapidus A."/>
            <person name="Barry K."/>
            <person name="Detter J.C."/>
            <person name="Glavina del Rio T."/>
            <person name="Hammon N."/>
            <person name="Israni S."/>
            <person name="Dalin E."/>
            <person name="Tice H."/>
            <person name="Bruce D."/>
            <person name="Pitluck S."/>
            <person name="Richardson P."/>
        </authorList>
    </citation>
    <scope>NUCLEOTIDE SEQUENCE [LARGE SCALE GENOMIC DNA]</scope>
    <source>
        <strain evidence="3">DSM 684</strain>
    </source>
</reference>
<dbReference type="NCBIfam" id="TIGR00229">
    <property type="entry name" value="sensory_box"/>
    <property type="match status" value="1"/>
</dbReference>
<dbReference type="InterPro" id="IPR052155">
    <property type="entry name" value="Biofilm_reg_signaling"/>
</dbReference>
<dbReference type="Gene3D" id="3.30.450.20">
    <property type="entry name" value="PAS domain"/>
    <property type="match status" value="1"/>
</dbReference>
<dbReference type="PROSITE" id="PS50113">
    <property type="entry name" value="PAC"/>
    <property type="match status" value="1"/>
</dbReference>
<sequence length="146" mass="16562">MPLTRDQHLYSDIAANAADAIMYADRDGIIRLWNRGAQRIFGFSTEEALGQSLDIIIPPKLRERHWQGYATCIKTGNTRYGDKLLSVPALTKSSEQCSSEFSIVLLTDSQGKPSGVAAILRDVTERWEKDQQLRRRLRELEQALNK</sequence>
<dbReference type="Proteomes" id="UP000005695">
    <property type="component" value="Unassembled WGS sequence"/>
</dbReference>
<dbReference type="PANTHER" id="PTHR44757">
    <property type="entry name" value="DIGUANYLATE CYCLASE DGCP"/>
    <property type="match status" value="1"/>
</dbReference>
<feature type="domain" description="PAS" evidence="1">
    <location>
        <begin position="6"/>
        <end position="58"/>
    </location>
</feature>
<dbReference type="InterPro" id="IPR000700">
    <property type="entry name" value="PAS-assoc_C"/>
</dbReference>
<reference evidence="3" key="1">
    <citation type="submission" date="2006-05" db="EMBL/GenBank/DDBJ databases">
        <title>Annotation of the draft genome assembly of Desulfuromonas acetoxidans DSM 684.</title>
        <authorList>
            <consortium name="US DOE Joint Genome Institute (JGI-ORNL)"/>
            <person name="Larimer F."/>
            <person name="Land M."/>
            <person name="Hauser L."/>
        </authorList>
    </citation>
    <scope>NUCLEOTIDE SEQUENCE [LARGE SCALE GENOMIC DNA]</scope>
    <source>
        <strain evidence="3">DSM 684</strain>
    </source>
</reference>
<feature type="domain" description="PAC" evidence="2">
    <location>
        <begin position="83"/>
        <end position="135"/>
    </location>
</feature>
<dbReference type="EMBL" id="AAEW02000003">
    <property type="protein sequence ID" value="EAT16843.1"/>
    <property type="molecule type" value="Genomic_DNA"/>
</dbReference>
<dbReference type="OrthoDB" id="341208at2"/>
<dbReference type="InterPro" id="IPR000014">
    <property type="entry name" value="PAS"/>
</dbReference>
<proteinExistence type="predicted"/>
<evidence type="ECO:0000259" key="2">
    <source>
        <dbReference type="PROSITE" id="PS50113"/>
    </source>
</evidence>
<evidence type="ECO:0000313" key="4">
    <source>
        <dbReference type="Proteomes" id="UP000005695"/>
    </source>
</evidence>
<dbReference type="PANTHER" id="PTHR44757:SF2">
    <property type="entry name" value="BIOFILM ARCHITECTURE MAINTENANCE PROTEIN MBAA"/>
    <property type="match status" value="1"/>
</dbReference>
<protein>
    <submittedName>
        <fullName evidence="3">PAS/PAC sensor protein</fullName>
    </submittedName>
</protein>
<dbReference type="SUPFAM" id="SSF55785">
    <property type="entry name" value="PYP-like sensor domain (PAS domain)"/>
    <property type="match status" value="1"/>
</dbReference>
<organism evidence="3 4">
    <name type="scientific">Desulfuromonas acetoxidans (strain DSM 684 / 11070)</name>
    <dbReference type="NCBI Taxonomy" id="281689"/>
    <lineage>
        <taxon>Bacteria</taxon>
        <taxon>Pseudomonadati</taxon>
        <taxon>Thermodesulfobacteriota</taxon>
        <taxon>Desulfuromonadia</taxon>
        <taxon>Desulfuromonadales</taxon>
        <taxon>Desulfuromonadaceae</taxon>
        <taxon>Desulfuromonas</taxon>
    </lineage>
</organism>
<evidence type="ECO:0000259" key="1">
    <source>
        <dbReference type="PROSITE" id="PS50112"/>
    </source>
</evidence>
<dbReference type="Pfam" id="PF08448">
    <property type="entry name" value="PAS_4"/>
    <property type="match status" value="1"/>
</dbReference>
<dbReference type="CDD" id="cd00130">
    <property type="entry name" value="PAS"/>
    <property type="match status" value="1"/>
</dbReference>